<evidence type="ECO:0000313" key="1">
    <source>
        <dbReference type="EMBL" id="ABD85807.1"/>
    </source>
</evidence>
<accession>Q21CS9</accession>
<dbReference type="EMBL" id="CP000301">
    <property type="protein sequence ID" value="ABD85807.1"/>
    <property type="molecule type" value="Genomic_DNA"/>
</dbReference>
<dbReference type="Pfam" id="PF09907">
    <property type="entry name" value="HigB_toxin"/>
    <property type="match status" value="1"/>
</dbReference>
<dbReference type="eggNOG" id="COG4680">
    <property type="taxonomic scope" value="Bacteria"/>
</dbReference>
<dbReference type="HOGENOM" id="CLU_153067_3_0_5"/>
<dbReference type="AlphaFoldDB" id="Q21CS9"/>
<proteinExistence type="predicted"/>
<dbReference type="GO" id="GO:0004519">
    <property type="term" value="F:endonuclease activity"/>
    <property type="evidence" value="ECO:0007669"/>
    <property type="project" value="InterPro"/>
</dbReference>
<dbReference type="InterPro" id="IPR018669">
    <property type="entry name" value="Toxin_HigB"/>
</dbReference>
<dbReference type="STRING" id="316056.RPC_0232"/>
<dbReference type="RefSeq" id="WP_011470715.1">
    <property type="nucleotide sequence ID" value="NC_007925.1"/>
</dbReference>
<sequence>MVQSPPMRIIARRTLREFVASLAGTKDQRAVKAALDAWFDEVSKAAWATTAEVKRRYATASIVSAERIVFNIKGNDYRLVVAVDFDKAIVWIKWIGTHTAYDRLDVRKVQHGD</sequence>
<name>Q21CS9_RHOPB</name>
<dbReference type="KEGG" id="rpc:RPC_0232"/>
<dbReference type="GO" id="GO:0003723">
    <property type="term" value="F:RNA binding"/>
    <property type="evidence" value="ECO:0007669"/>
    <property type="project" value="InterPro"/>
</dbReference>
<reference evidence="1" key="1">
    <citation type="submission" date="2006-03" db="EMBL/GenBank/DDBJ databases">
        <title>Complete sequence of Rhodopseudomonas palustris BisB18.</title>
        <authorList>
            <consortium name="US DOE Joint Genome Institute"/>
            <person name="Copeland A."/>
            <person name="Lucas S."/>
            <person name="Lapidus A."/>
            <person name="Barry K."/>
            <person name="Detter J.C."/>
            <person name="Glavina del Rio T."/>
            <person name="Hammon N."/>
            <person name="Israni S."/>
            <person name="Dalin E."/>
            <person name="Tice H."/>
            <person name="Pitluck S."/>
            <person name="Chain P."/>
            <person name="Malfatti S."/>
            <person name="Shin M."/>
            <person name="Vergez L."/>
            <person name="Schmutz J."/>
            <person name="Larimer F."/>
            <person name="Land M."/>
            <person name="Hauser L."/>
            <person name="Pelletier D.A."/>
            <person name="Kyrpides N."/>
            <person name="Anderson I."/>
            <person name="Oda Y."/>
            <person name="Harwood C.S."/>
            <person name="Richardson P."/>
        </authorList>
    </citation>
    <scope>NUCLEOTIDE SEQUENCE [LARGE SCALE GENOMIC DNA]</scope>
    <source>
        <strain evidence="1">BisB18</strain>
    </source>
</reference>
<organism evidence="1">
    <name type="scientific">Rhodopseudomonas palustris (strain BisB18)</name>
    <dbReference type="NCBI Taxonomy" id="316056"/>
    <lineage>
        <taxon>Bacteria</taxon>
        <taxon>Pseudomonadati</taxon>
        <taxon>Pseudomonadota</taxon>
        <taxon>Alphaproteobacteria</taxon>
        <taxon>Hyphomicrobiales</taxon>
        <taxon>Nitrobacteraceae</taxon>
        <taxon>Rhodopseudomonas</taxon>
    </lineage>
</organism>
<dbReference type="GO" id="GO:0110001">
    <property type="term" value="C:toxin-antitoxin complex"/>
    <property type="evidence" value="ECO:0007669"/>
    <property type="project" value="InterPro"/>
</dbReference>
<gene>
    <name evidence="1" type="ordered locus">RPC_0232</name>
</gene>
<protein>
    <submittedName>
        <fullName evidence="1">Putative membrane protein</fullName>
    </submittedName>
</protein>